<name>A0A7X6L6B1_9NOCA</name>
<protein>
    <submittedName>
        <fullName evidence="1">Uncharacterized protein</fullName>
    </submittedName>
</protein>
<gene>
    <name evidence="1" type="ORF">HGB38_20705</name>
</gene>
<sequence>MANDQLTARRRSASGRSTVIAARACDGGPQMDEVRTEADGLGVTWRVLQDHLISIVAVHSASDPAPIVSFGPDAYPDLVQARELLPELTRLWDAVRHDFWAKLIPPPPGSSRSRRWA</sequence>
<accession>A0A7X6L6B1</accession>
<dbReference type="AlphaFoldDB" id="A0A7X6L6B1"/>
<dbReference type="Proteomes" id="UP000540698">
    <property type="component" value="Unassembled WGS sequence"/>
</dbReference>
<dbReference type="RefSeq" id="WP_062974152.1">
    <property type="nucleotide sequence ID" value="NZ_JAAXOS010000009.1"/>
</dbReference>
<comment type="caution">
    <text evidence="1">The sequence shown here is derived from an EMBL/GenBank/DDBJ whole genome shotgun (WGS) entry which is preliminary data.</text>
</comment>
<keyword evidence="2" id="KW-1185">Reference proteome</keyword>
<reference evidence="1 2" key="1">
    <citation type="submission" date="2020-04" db="EMBL/GenBank/DDBJ databases">
        <title>MicrobeNet Type strains.</title>
        <authorList>
            <person name="Nicholson A.C."/>
        </authorList>
    </citation>
    <scope>NUCLEOTIDE SEQUENCE [LARGE SCALE GENOMIC DNA]</scope>
    <source>
        <strain evidence="1 2">DSM 44956</strain>
    </source>
</reference>
<dbReference type="EMBL" id="JAAXOS010000009">
    <property type="protein sequence ID" value="NKY28619.1"/>
    <property type="molecule type" value="Genomic_DNA"/>
</dbReference>
<proteinExistence type="predicted"/>
<organism evidence="1 2">
    <name type="scientific">Nocardia gamkensis</name>
    <dbReference type="NCBI Taxonomy" id="352869"/>
    <lineage>
        <taxon>Bacteria</taxon>
        <taxon>Bacillati</taxon>
        <taxon>Actinomycetota</taxon>
        <taxon>Actinomycetes</taxon>
        <taxon>Mycobacteriales</taxon>
        <taxon>Nocardiaceae</taxon>
        <taxon>Nocardia</taxon>
    </lineage>
</organism>
<evidence type="ECO:0000313" key="1">
    <source>
        <dbReference type="EMBL" id="NKY28619.1"/>
    </source>
</evidence>
<evidence type="ECO:0000313" key="2">
    <source>
        <dbReference type="Proteomes" id="UP000540698"/>
    </source>
</evidence>